<organism evidence="1">
    <name type="scientific">marine sediment metagenome</name>
    <dbReference type="NCBI Taxonomy" id="412755"/>
    <lineage>
        <taxon>unclassified sequences</taxon>
        <taxon>metagenomes</taxon>
        <taxon>ecological metagenomes</taxon>
    </lineage>
</organism>
<accession>X1VNY7</accession>
<dbReference type="Gene3D" id="1.10.3210.10">
    <property type="entry name" value="Hypothetical protein af1432"/>
    <property type="match status" value="1"/>
</dbReference>
<reference evidence="1" key="1">
    <citation type="journal article" date="2014" name="Front. Microbiol.">
        <title>High frequency of phylogenetically diverse reductive dehalogenase-homologous genes in deep subseafloor sedimentary metagenomes.</title>
        <authorList>
            <person name="Kawai M."/>
            <person name="Futagami T."/>
            <person name="Toyoda A."/>
            <person name="Takaki Y."/>
            <person name="Nishi S."/>
            <person name="Hori S."/>
            <person name="Arai W."/>
            <person name="Tsubouchi T."/>
            <person name="Morono Y."/>
            <person name="Uchiyama I."/>
            <person name="Ito T."/>
            <person name="Fujiyama A."/>
            <person name="Inagaki F."/>
            <person name="Takami H."/>
        </authorList>
    </citation>
    <scope>NUCLEOTIDE SEQUENCE</scope>
    <source>
        <strain evidence="1">Expedition CK06-06</strain>
    </source>
</reference>
<name>X1VNY7_9ZZZZ</name>
<dbReference type="SUPFAM" id="SSF109604">
    <property type="entry name" value="HD-domain/PDEase-like"/>
    <property type="match status" value="1"/>
</dbReference>
<evidence type="ECO:0000313" key="1">
    <source>
        <dbReference type="EMBL" id="GAJ10600.1"/>
    </source>
</evidence>
<proteinExistence type="predicted"/>
<comment type="caution">
    <text evidence="1">The sequence shown here is derived from an EMBL/GenBank/DDBJ whole genome shotgun (WGS) entry which is preliminary data.</text>
</comment>
<dbReference type="EMBL" id="BARW01034832">
    <property type="protein sequence ID" value="GAJ10600.1"/>
    <property type="molecule type" value="Genomic_DNA"/>
</dbReference>
<protein>
    <submittedName>
        <fullName evidence="1">Uncharacterized protein</fullName>
    </submittedName>
</protein>
<dbReference type="AlphaFoldDB" id="X1VNY7"/>
<gene>
    <name evidence="1" type="ORF">S12H4_54480</name>
</gene>
<sequence length="80" mass="9308">MEKTPEALVQLNKGIAAGYAVPYKWYDAQSETDARTEFEHDESTIIYSKAFRRMSNKSQIIVKPVRDHFRSRMVNELLSI</sequence>